<reference evidence="2" key="3">
    <citation type="submission" date="2015-06" db="UniProtKB">
        <authorList>
            <consortium name="EnsemblPlants"/>
        </authorList>
    </citation>
    <scope>IDENTIFICATION</scope>
    <source>
        <strain evidence="2">cv. Jemalong A17</strain>
    </source>
</reference>
<dbReference type="EMBL" id="KL404706">
    <property type="protein sequence ID" value="KEH15162.1"/>
    <property type="molecule type" value="Genomic_DNA"/>
</dbReference>
<sequence length="106" mass="12241">MELKKLMKFLHNNFRRLMKLKKLLEKYLRKLTKLKAFIEKGSFKSSTAETISKSEFDEQEIVLESDMGNDPLSLKDHNMYDVAKVLATHMLSGNTTTKESDEAELA</sequence>
<evidence type="ECO:0000313" key="2">
    <source>
        <dbReference type="EnsemblPlants" id="KEH15162"/>
    </source>
</evidence>
<gene>
    <name evidence="1" type="ORF">MTR_1982s0010</name>
</gene>
<accession>A0A072TCL4</accession>
<keyword evidence="3" id="KW-1185">Reference proteome</keyword>
<dbReference type="HOGENOM" id="CLU_2227196_0_0_1"/>
<proteinExistence type="predicted"/>
<protein>
    <submittedName>
        <fullName evidence="1 2">Uncharacterized protein</fullName>
    </submittedName>
</protein>
<dbReference type="Proteomes" id="UP000002051">
    <property type="component" value="Unassembled WGS sequence"/>
</dbReference>
<evidence type="ECO:0000313" key="3">
    <source>
        <dbReference type="Proteomes" id="UP000002051"/>
    </source>
</evidence>
<reference evidence="1 3" key="1">
    <citation type="journal article" date="2011" name="Nature">
        <title>The Medicago genome provides insight into the evolution of rhizobial symbioses.</title>
        <authorList>
            <person name="Young N.D."/>
            <person name="Debelle F."/>
            <person name="Oldroyd G.E."/>
            <person name="Geurts R."/>
            <person name="Cannon S.B."/>
            <person name="Udvardi M.K."/>
            <person name="Benedito V.A."/>
            <person name="Mayer K.F."/>
            <person name="Gouzy J."/>
            <person name="Schoof H."/>
            <person name="Van de Peer Y."/>
            <person name="Proost S."/>
            <person name="Cook D.R."/>
            <person name="Meyers B.C."/>
            <person name="Spannagl M."/>
            <person name="Cheung F."/>
            <person name="De Mita S."/>
            <person name="Krishnakumar V."/>
            <person name="Gundlach H."/>
            <person name="Zhou S."/>
            <person name="Mudge J."/>
            <person name="Bharti A.K."/>
            <person name="Murray J.D."/>
            <person name="Naoumkina M.A."/>
            <person name="Rosen B."/>
            <person name="Silverstein K.A."/>
            <person name="Tang H."/>
            <person name="Rombauts S."/>
            <person name="Zhao P.X."/>
            <person name="Zhou P."/>
            <person name="Barbe V."/>
            <person name="Bardou P."/>
            <person name="Bechner M."/>
            <person name="Bellec A."/>
            <person name="Berger A."/>
            <person name="Berges H."/>
            <person name="Bidwell S."/>
            <person name="Bisseling T."/>
            <person name="Choisne N."/>
            <person name="Couloux A."/>
            <person name="Denny R."/>
            <person name="Deshpande S."/>
            <person name="Dai X."/>
            <person name="Doyle J.J."/>
            <person name="Dudez A.M."/>
            <person name="Farmer A.D."/>
            <person name="Fouteau S."/>
            <person name="Franken C."/>
            <person name="Gibelin C."/>
            <person name="Gish J."/>
            <person name="Goldstein S."/>
            <person name="Gonzalez A.J."/>
            <person name="Green P.J."/>
            <person name="Hallab A."/>
            <person name="Hartog M."/>
            <person name="Hua A."/>
            <person name="Humphray S.J."/>
            <person name="Jeong D.H."/>
            <person name="Jing Y."/>
            <person name="Jocker A."/>
            <person name="Kenton S.M."/>
            <person name="Kim D.J."/>
            <person name="Klee K."/>
            <person name="Lai H."/>
            <person name="Lang C."/>
            <person name="Lin S."/>
            <person name="Macmil S.L."/>
            <person name="Magdelenat G."/>
            <person name="Matthews L."/>
            <person name="McCorrison J."/>
            <person name="Monaghan E.L."/>
            <person name="Mun J.H."/>
            <person name="Najar F.Z."/>
            <person name="Nicholson C."/>
            <person name="Noirot C."/>
            <person name="O'Bleness M."/>
            <person name="Paule C.R."/>
            <person name="Poulain J."/>
            <person name="Prion F."/>
            <person name="Qin B."/>
            <person name="Qu C."/>
            <person name="Retzel E.F."/>
            <person name="Riddle C."/>
            <person name="Sallet E."/>
            <person name="Samain S."/>
            <person name="Samson N."/>
            <person name="Sanders I."/>
            <person name="Saurat O."/>
            <person name="Scarpelli C."/>
            <person name="Schiex T."/>
            <person name="Segurens B."/>
            <person name="Severin A.J."/>
            <person name="Sherrier D.J."/>
            <person name="Shi R."/>
            <person name="Sims S."/>
            <person name="Singer S.R."/>
            <person name="Sinharoy S."/>
            <person name="Sterck L."/>
            <person name="Viollet A."/>
            <person name="Wang B.B."/>
            <person name="Wang K."/>
            <person name="Wang M."/>
            <person name="Wang X."/>
            <person name="Warfsmann J."/>
            <person name="Weissenbach J."/>
            <person name="White D.D."/>
            <person name="White J.D."/>
            <person name="Wiley G.B."/>
            <person name="Wincker P."/>
            <person name="Xing Y."/>
            <person name="Yang L."/>
            <person name="Yao Z."/>
            <person name="Ying F."/>
            <person name="Zhai J."/>
            <person name="Zhou L."/>
            <person name="Zuber A."/>
            <person name="Denarie J."/>
            <person name="Dixon R.A."/>
            <person name="May G.D."/>
            <person name="Schwartz D.C."/>
            <person name="Rogers J."/>
            <person name="Quetier F."/>
            <person name="Town C.D."/>
            <person name="Roe B.A."/>
        </authorList>
    </citation>
    <scope>NUCLEOTIDE SEQUENCE [LARGE SCALE GENOMIC DNA]</scope>
    <source>
        <strain evidence="1">A17</strain>
        <strain evidence="2 3">cv. Jemalong A17</strain>
    </source>
</reference>
<dbReference type="EnsemblPlants" id="KEH15162">
    <property type="protein sequence ID" value="KEH15162"/>
    <property type="gene ID" value="MTR_1982s0010"/>
</dbReference>
<reference evidence="1 3" key="2">
    <citation type="journal article" date="2014" name="BMC Genomics">
        <title>An improved genome release (version Mt4.0) for the model legume Medicago truncatula.</title>
        <authorList>
            <person name="Tang H."/>
            <person name="Krishnakumar V."/>
            <person name="Bidwell S."/>
            <person name="Rosen B."/>
            <person name="Chan A."/>
            <person name="Zhou S."/>
            <person name="Gentzbittel L."/>
            <person name="Childs K.L."/>
            <person name="Yandell M."/>
            <person name="Gundlach H."/>
            <person name="Mayer K.F."/>
            <person name="Schwartz D.C."/>
            <person name="Town C.D."/>
        </authorList>
    </citation>
    <scope>GENOME REANNOTATION</scope>
    <source>
        <strain evidence="1">A17</strain>
        <strain evidence="2 3">cv. Jemalong A17</strain>
    </source>
</reference>
<name>A0A072TCL4_MEDTR</name>
<organism evidence="1 3">
    <name type="scientific">Medicago truncatula</name>
    <name type="common">Barrel medic</name>
    <name type="synonym">Medicago tribuloides</name>
    <dbReference type="NCBI Taxonomy" id="3880"/>
    <lineage>
        <taxon>Eukaryota</taxon>
        <taxon>Viridiplantae</taxon>
        <taxon>Streptophyta</taxon>
        <taxon>Embryophyta</taxon>
        <taxon>Tracheophyta</taxon>
        <taxon>Spermatophyta</taxon>
        <taxon>Magnoliopsida</taxon>
        <taxon>eudicotyledons</taxon>
        <taxon>Gunneridae</taxon>
        <taxon>Pentapetalae</taxon>
        <taxon>rosids</taxon>
        <taxon>fabids</taxon>
        <taxon>Fabales</taxon>
        <taxon>Fabaceae</taxon>
        <taxon>Papilionoideae</taxon>
        <taxon>50 kb inversion clade</taxon>
        <taxon>NPAAA clade</taxon>
        <taxon>Hologalegina</taxon>
        <taxon>IRL clade</taxon>
        <taxon>Trifolieae</taxon>
        <taxon>Medicago</taxon>
    </lineage>
</organism>
<evidence type="ECO:0000313" key="1">
    <source>
        <dbReference type="EMBL" id="KEH15162.1"/>
    </source>
</evidence>
<dbReference type="AlphaFoldDB" id="A0A072TCL4"/>